<feature type="transmembrane region" description="Helical" evidence="1">
    <location>
        <begin position="12"/>
        <end position="28"/>
    </location>
</feature>
<comment type="caution">
    <text evidence="2">The sequence shown here is derived from an EMBL/GenBank/DDBJ whole genome shotgun (WGS) entry which is preliminary data.</text>
</comment>
<name>A0A1G1V052_9BACT</name>
<protein>
    <submittedName>
        <fullName evidence="2">Uncharacterized protein</fullName>
    </submittedName>
</protein>
<dbReference type="EMBL" id="MHBW01000023">
    <property type="protein sequence ID" value="OGY08705.1"/>
    <property type="molecule type" value="Genomic_DNA"/>
</dbReference>
<proteinExistence type="predicted"/>
<reference evidence="2 3" key="1">
    <citation type="journal article" date="2016" name="Nat. Commun.">
        <title>Thousands of microbial genomes shed light on interconnected biogeochemical processes in an aquifer system.</title>
        <authorList>
            <person name="Anantharaman K."/>
            <person name="Brown C.T."/>
            <person name="Hug L.A."/>
            <person name="Sharon I."/>
            <person name="Castelle C.J."/>
            <person name="Probst A.J."/>
            <person name="Thomas B.C."/>
            <person name="Singh A."/>
            <person name="Wilkins M.J."/>
            <person name="Karaoz U."/>
            <person name="Brodie E.L."/>
            <person name="Williams K.H."/>
            <person name="Hubbard S.S."/>
            <person name="Banfield J.F."/>
        </authorList>
    </citation>
    <scope>NUCLEOTIDE SEQUENCE [LARGE SCALE GENOMIC DNA]</scope>
</reference>
<gene>
    <name evidence="2" type="ORF">A2782_04270</name>
</gene>
<dbReference type="AlphaFoldDB" id="A0A1G1V052"/>
<sequence length="86" mass="9711">MRHFTRHLSHYLSLTGLLLVALVGLIVFKYDPTFQTAIVISLGISFVIWGVVHHWLHEGLKIRLILEYLGVAAFGMAILLALIWSV</sequence>
<evidence type="ECO:0000256" key="1">
    <source>
        <dbReference type="SAM" id="Phobius"/>
    </source>
</evidence>
<keyword evidence="1" id="KW-1133">Transmembrane helix</keyword>
<feature type="transmembrane region" description="Helical" evidence="1">
    <location>
        <begin position="34"/>
        <end position="52"/>
    </location>
</feature>
<organism evidence="2 3">
    <name type="scientific">Candidatus Blackburnbacteria bacterium RIFCSPHIGHO2_01_FULL_43_15b</name>
    <dbReference type="NCBI Taxonomy" id="1797513"/>
    <lineage>
        <taxon>Bacteria</taxon>
        <taxon>Candidatus Blackburniibacteriota</taxon>
    </lineage>
</organism>
<feature type="transmembrane region" description="Helical" evidence="1">
    <location>
        <begin position="64"/>
        <end position="84"/>
    </location>
</feature>
<keyword evidence="1" id="KW-0812">Transmembrane</keyword>
<evidence type="ECO:0000313" key="3">
    <source>
        <dbReference type="Proteomes" id="UP000177967"/>
    </source>
</evidence>
<evidence type="ECO:0000313" key="2">
    <source>
        <dbReference type="EMBL" id="OGY08705.1"/>
    </source>
</evidence>
<keyword evidence="1" id="KW-0472">Membrane</keyword>
<accession>A0A1G1V052</accession>
<dbReference type="STRING" id="1797513.A2782_04270"/>
<dbReference type="Proteomes" id="UP000177967">
    <property type="component" value="Unassembled WGS sequence"/>
</dbReference>